<sequence>MKEDTKISNYGKFDSQLLAAFTSSLYIAGLIAFLFASKVTRAFGRKASILACKRWKKNLATKELKQIWNSAVAVVVAVATIAVAILEQRQRKFRAGYLQNCDMMFPNLTYARPRLLFTLIFSYKRSTHHKE</sequence>
<keyword evidence="5" id="KW-1185">Reference proteome</keyword>
<protein>
    <submittedName>
        <fullName evidence="4">Uncharacterized protein</fullName>
    </submittedName>
</protein>
<keyword evidence="2" id="KW-0813">Transport</keyword>
<keyword evidence="3" id="KW-1133">Transmembrane helix</keyword>
<dbReference type="PANTHER" id="PTHR23500:SF30">
    <property type="entry name" value="SUGAR TRANSPORT PROTEIN 3"/>
    <property type="match status" value="1"/>
</dbReference>
<feature type="transmembrane region" description="Helical" evidence="3">
    <location>
        <begin position="67"/>
        <end position="86"/>
    </location>
</feature>
<keyword evidence="3" id="KW-0472">Membrane</keyword>
<dbReference type="EMBL" id="JBCGBO010000024">
    <property type="protein sequence ID" value="KAK9181537.1"/>
    <property type="molecule type" value="Genomic_DNA"/>
</dbReference>
<reference evidence="4 5" key="1">
    <citation type="submission" date="2024-05" db="EMBL/GenBank/DDBJ databases">
        <title>Haplotype-resolved chromosome-level genome assembly of Huyou (Citrus changshanensis).</title>
        <authorList>
            <person name="Miao C."/>
            <person name="Chen W."/>
            <person name="Wu Y."/>
            <person name="Wang L."/>
            <person name="Zhao S."/>
            <person name="Grierson D."/>
            <person name="Xu C."/>
            <person name="Chen K."/>
        </authorList>
    </citation>
    <scope>NUCLEOTIDE SEQUENCE [LARGE SCALE GENOMIC DNA]</scope>
    <source>
        <strain evidence="4">01-14</strain>
        <tissue evidence="4">Leaf</tissue>
    </source>
</reference>
<name>A0AAP0QFY5_9ROSI</name>
<evidence type="ECO:0000256" key="1">
    <source>
        <dbReference type="ARBA" id="ARBA00010992"/>
    </source>
</evidence>
<evidence type="ECO:0000256" key="2">
    <source>
        <dbReference type="ARBA" id="ARBA00022448"/>
    </source>
</evidence>
<evidence type="ECO:0000313" key="4">
    <source>
        <dbReference type="EMBL" id="KAK9181537.1"/>
    </source>
</evidence>
<keyword evidence="3" id="KW-0812">Transmembrane</keyword>
<proteinExistence type="inferred from homology"/>
<evidence type="ECO:0000313" key="5">
    <source>
        <dbReference type="Proteomes" id="UP001428341"/>
    </source>
</evidence>
<dbReference type="GO" id="GO:0015144">
    <property type="term" value="F:carbohydrate transmembrane transporter activity"/>
    <property type="evidence" value="ECO:0007669"/>
    <property type="project" value="InterPro"/>
</dbReference>
<feature type="transmembrane region" description="Helical" evidence="3">
    <location>
        <begin position="17"/>
        <end position="36"/>
    </location>
</feature>
<dbReference type="InterPro" id="IPR045262">
    <property type="entry name" value="STP/PLT_plant"/>
</dbReference>
<dbReference type="AlphaFoldDB" id="A0AAP0QFY5"/>
<comment type="similarity">
    <text evidence="1">Belongs to the major facilitator superfamily. Sugar transporter (TC 2.A.1.1) family.</text>
</comment>
<dbReference type="PANTHER" id="PTHR23500">
    <property type="entry name" value="SOLUTE CARRIER FAMILY 2, FACILITATED GLUCOSE TRANSPORTER"/>
    <property type="match status" value="1"/>
</dbReference>
<dbReference type="Proteomes" id="UP001428341">
    <property type="component" value="Unassembled WGS sequence"/>
</dbReference>
<comment type="caution">
    <text evidence="4">The sequence shown here is derived from an EMBL/GenBank/DDBJ whole genome shotgun (WGS) entry which is preliminary data.</text>
</comment>
<gene>
    <name evidence="4" type="ORF">WN944_024674</name>
</gene>
<evidence type="ECO:0000256" key="3">
    <source>
        <dbReference type="SAM" id="Phobius"/>
    </source>
</evidence>
<accession>A0AAP0QFY5</accession>
<organism evidence="4 5">
    <name type="scientific">Citrus x changshan-huyou</name>
    <dbReference type="NCBI Taxonomy" id="2935761"/>
    <lineage>
        <taxon>Eukaryota</taxon>
        <taxon>Viridiplantae</taxon>
        <taxon>Streptophyta</taxon>
        <taxon>Embryophyta</taxon>
        <taxon>Tracheophyta</taxon>
        <taxon>Spermatophyta</taxon>
        <taxon>Magnoliopsida</taxon>
        <taxon>eudicotyledons</taxon>
        <taxon>Gunneridae</taxon>
        <taxon>Pentapetalae</taxon>
        <taxon>rosids</taxon>
        <taxon>malvids</taxon>
        <taxon>Sapindales</taxon>
        <taxon>Rutaceae</taxon>
        <taxon>Aurantioideae</taxon>
        <taxon>Citrus</taxon>
    </lineage>
</organism>